<organism evidence="3 4">
    <name type="scientific">Cyphellophora attinorum</name>
    <dbReference type="NCBI Taxonomy" id="1664694"/>
    <lineage>
        <taxon>Eukaryota</taxon>
        <taxon>Fungi</taxon>
        <taxon>Dikarya</taxon>
        <taxon>Ascomycota</taxon>
        <taxon>Pezizomycotina</taxon>
        <taxon>Eurotiomycetes</taxon>
        <taxon>Chaetothyriomycetidae</taxon>
        <taxon>Chaetothyriales</taxon>
        <taxon>Cyphellophoraceae</taxon>
        <taxon>Cyphellophora</taxon>
    </lineage>
</organism>
<dbReference type="Proteomes" id="UP000038010">
    <property type="component" value="Unassembled WGS sequence"/>
</dbReference>
<dbReference type="RefSeq" id="XP_017995928.1">
    <property type="nucleotide sequence ID" value="XM_018139264.1"/>
</dbReference>
<dbReference type="STRING" id="1664694.A0A0N1NWW1"/>
<feature type="region of interest" description="Disordered" evidence="2">
    <location>
        <begin position="1"/>
        <end position="52"/>
    </location>
</feature>
<dbReference type="GeneID" id="28731144"/>
<evidence type="ECO:0000313" key="3">
    <source>
        <dbReference type="EMBL" id="KPI35965.1"/>
    </source>
</evidence>
<evidence type="ECO:0000256" key="2">
    <source>
        <dbReference type="SAM" id="MobiDB-lite"/>
    </source>
</evidence>
<dbReference type="VEuPathDB" id="FungiDB:AB675_10488"/>
<evidence type="ECO:0000313" key="4">
    <source>
        <dbReference type="Proteomes" id="UP000038010"/>
    </source>
</evidence>
<reference evidence="3 4" key="1">
    <citation type="submission" date="2015-06" db="EMBL/GenBank/DDBJ databases">
        <title>Draft genome of the ant-associated black yeast Phialophora attae CBS 131958.</title>
        <authorList>
            <person name="Moreno L.F."/>
            <person name="Stielow B.J."/>
            <person name="de Hoog S."/>
            <person name="Vicente V.A."/>
            <person name="Weiss V.A."/>
            <person name="de Vries M."/>
            <person name="Cruz L.M."/>
            <person name="Souza E.M."/>
        </authorList>
    </citation>
    <scope>NUCLEOTIDE SEQUENCE [LARGE SCALE GENOMIC DNA]</scope>
    <source>
        <strain evidence="3 4">CBS 131958</strain>
    </source>
</reference>
<feature type="compositionally biased region" description="Low complexity" evidence="2">
    <location>
        <begin position="33"/>
        <end position="46"/>
    </location>
</feature>
<dbReference type="EMBL" id="LFJN01000035">
    <property type="protein sequence ID" value="KPI35965.1"/>
    <property type="molecule type" value="Genomic_DNA"/>
</dbReference>
<protein>
    <submittedName>
        <fullName evidence="3">Uncharacterized protein</fullName>
    </submittedName>
</protein>
<keyword evidence="1" id="KW-0175">Coiled coil</keyword>
<accession>A0A0N1NWW1</accession>
<gene>
    <name evidence="3" type="ORF">AB675_10488</name>
</gene>
<feature type="compositionally biased region" description="Acidic residues" evidence="2">
    <location>
        <begin position="221"/>
        <end position="231"/>
    </location>
</feature>
<feature type="region of interest" description="Disordered" evidence="2">
    <location>
        <begin position="200"/>
        <end position="231"/>
    </location>
</feature>
<keyword evidence="4" id="KW-1185">Reference proteome</keyword>
<dbReference type="AlphaFoldDB" id="A0A0N1NWW1"/>
<name>A0A0N1NWW1_9EURO</name>
<comment type="caution">
    <text evidence="3">The sequence shown here is derived from an EMBL/GenBank/DDBJ whole genome shotgun (WGS) entry which is preliminary data.</text>
</comment>
<proteinExistence type="predicted"/>
<feature type="coiled-coil region" evidence="1">
    <location>
        <begin position="72"/>
        <end position="139"/>
    </location>
</feature>
<sequence length="342" mass="39023">MENRPPAGHTYRSGKAQHAFQPQTQRWNESEIAQQQGTRHQGAQQAEPANQEYSEAVQWPQQQHQIVARLQAAQEQQATRRHNEALRRIEQQQQAAQRQQQVARQQLVGQVVQATQRQINDLQRLLQQQDAARARATQREIEGLRSSLRQQQLIQRQGQASGMGTPLQDQTGAIQAQDSPFTRQGASYAEFFIEPASMQEGAVSPVRPQPALEHGQTSVPTDDDANLDNPDGDIDWEHTGYDFGSEPEERSYDGWGCHHRYIPLTVDSMHDKWFKIPPWEKDFREVGIRIDCTGCFTELLIRTKEQAPEAAWECRQCSAVHCDDCVKTAKARIRKWKATEDS</sequence>
<evidence type="ECO:0000256" key="1">
    <source>
        <dbReference type="SAM" id="Coils"/>
    </source>
</evidence>